<evidence type="ECO:0000259" key="1">
    <source>
        <dbReference type="Pfam" id="PF13613"/>
    </source>
</evidence>
<dbReference type="Pfam" id="PF13613">
    <property type="entry name" value="HTH_Tnp_4"/>
    <property type="match status" value="1"/>
</dbReference>
<dbReference type="EMBL" id="VMQU01000157">
    <property type="protein sequence ID" value="TVS83108.1"/>
    <property type="molecule type" value="Genomic_DNA"/>
</dbReference>
<organism evidence="2 3">
    <name type="scientific">Mycobacterium helveticum</name>
    <dbReference type="NCBI Taxonomy" id="2592811"/>
    <lineage>
        <taxon>Bacteria</taxon>
        <taxon>Bacillati</taxon>
        <taxon>Actinomycetota</taxon>
        <taxon>Actinomycetes</taxon>
        <taxon>Mycobacteriales</taxon>
        <taxon>Mycobacteriaceae</taxon>
        <taxon>Mycobacterium</taxon>
    </lineage>
</organism>
<comment type="caution">
    <text evidence="2">The sequence shown here is derived from an EMBL/GenBank/DDBJ whole genome shotgun (WGS) entry which is preliminary data.</text>
</comment>
<accession>A0A557XC60</accession>
<keyword evidence="3" id="KW-1185">Reference proteome</keyword>
<gene>
    <name evidence="2" type="ORF">FPZ47_24350</name>
</gene>
<sequence>MRTKSTTGLTEEQFDELYRLISERFVWYNGKGRPRCLEFSEALEATLMYFKANVTEEFVAAQFETTQPSISRVIAEIEPPPQARHVIPSRRGAG</sequence>
<evidence type="ECO:0000313" key="2">
    <source>
        <dbReference type="EMBL" id="TVS83108.1"/>
    </source>
</evidence>
<feature type="domain" description="Transposase Helix-turn-helix" evidence="1">
    <location>
        <begin position="36"/>
        <end position="79"/>
    </location>
</feature>
<dbReference type="Proteomes" id="UP000320513">
    <property type="component" value="Unassembled WGS sequence"/>
</dbReference>
<evidence type="ECO:0000313" key="3">
    <source>
        <dbReference type="Proteomes" id="UP000320513"/>
    </source>
</evidence>
<proteinExistence type="predicted"/>
<name>A0A557XC60_9MYCO</name>
<reference evidence="2 3" key="1">
    <citation type="submission" date="2019-07" db="EMBL/GenBank/DDBJ databases">
        <title>New Mycobacterium species.</title>
        <authorList>
            <person name="Tortoli E."/>
            <person name="Ghielmetti G."/>
            <person name="Friedel U."/>
            <person name="Trovato A."/>
        </authorList>
    </citation>
    <scope>NUCLEOTIDE SEQUENCE [LARGE SCALE GENOMIC DNA]</scope>
    <source>
        <strain evidence="2 3">16-83</strain>
    </source>
</reference>
<dbReference type="InterPro" id="IPR027805">
    <property type="entry name" value="Transposase_HTH_dom"/>
</dbReference>
<dbReference type="AlphaFoldDB" id="A0A557XC60"/>
<protein>
    <submittedName>
        <fullName evidence="2">Transposase family protein</fullName>
    </submittedName>
</protein>
<dbReference type="RefSeq" id="WP_144956231.1">
    <property type="nucleotide sequence ID" value="NZ_VMQU01000157.1"/>
</dbReference>